<organism evidence="8 9">
    <name type="scientific">Talaromyces atroroseus</name>
    <dbReference type="NCBI Taxonomy" id="1441469"/>
    <lineage>
        <taxon>Eukaryota</taxon>
        <taxon>Fungi</taxon>
        <taxon>Dikarya</taxon>
        <taxon>Ascomycota</taxon>
        <taxon>Pezizomycotina</taxon>
        <taxon>Eurotiomycetes</taxon>
        <taxon>Eurotiomycetidae</taxon>
        <taxon>Eurotiales</taxon>
        <taxon>Trichocomaceae</taxon>
        <taxon>Talaromyces</taxon>
        <taxon>Talaromyces sect. Trachyspermi</taxon>
    </lineage>
</organism>
<comment type="catalytic activity">
    <reaction evidence="1">
        <text>Hydrolysis of terminal, non-reducing (1-&gt;4)-linked alpha-D-glucose residues with release of alpha-D-glucose.</text>
        <dbReference type="EC" id="3.2.1.20"/>
    </reaction>
</comment>
<dbReference type="InterPro" id="IPR017853">
    <property type="entry name" value="GH"/>
</dbReference>
<dbReference type="CDD" id="cd06602">
    <property type="entry name" value="GH31_MGAM_SI_GAA"/>
    <property type="match status" value="1"/>
</dbReference>
<evidence type="ECO:0000313" key="9">
    <source>
        <dbReference type="Proteomes" id="UP000214365"/>
    </source>
</evidence>
<dbReference type="SUPFAM" id="SSF51011">
    <property type="entry name" value="Glycosyl hydrolase domain"/>
    <property type="match status" value="1"/>
</dbReference>
<evidence type="ECO:0000256" key="3">
    <source>
        <dbReference type="ARBA" id="ARBA00012741"/>
    </source>
</evidence>
<dbReference type="InterPro" id="IPR000322">
    <property type="entry name" value="Glyco_hydro_31_TIM"/>
</dbReference>
<evidence type="ECO:0000259" key="7">
    <source>
        <dbReference type="Pfam" id="PF21365"/>
    </source>
</evidence>
<dbReference type="EC" id="3.2.1.20" evidence="3"/>
<dbReference type="RefSeq" id="XP_020118408.1">
    <property type="nucleotide sequence ID" value="XM_020269216.1"/>
</dbReference>
<keyword evidence="4" id="KW-0378">Hydrolase</keyword>
<keyword evidence="4" id="KW-0326">Glycosidase</keyword>
<dbReference type="PANTHER" id="PTHR22762">
    <property type="entry name" value="ALPHA-GLUCOSIDASE"/>
    <property type="match status" value="1"/>
</dbReference>
<evidence type="ECO:0000259" key="5">
    <source>
        <dbReference type="Pfam" id="PF01055"/>
    </source>
</evidence>
<evidence type="ECO:0000256" key="2">
    <source>
        <dbReference type="ARBA" id="ARBA00007806"/>
    </source>
</evidence>
<evidence type="ECO:0000259" key="6">
    <source>
        <dbReference type="Pfam" id="PF13802"/>
    </source>
</evidence>
<dbReference type="Gene3D" id="2.60.40.1180">
    <property type="entry name" value="Golgi alpha-mannosidase II"/>
    <property type="match status" value="2"/>
</dbReference>
<dbReference type="InterPro" id="IPR011013">
    <property type="entry name" value="Gal_mutarotase_sf_dom"/>
</dbReference>
<dbReference type="Pfam" id="PF13802">
    <property type="entry name" value="Gal_mutarotas_2"/>
    <property type="match status" value="1"/>
</dbReference>
<dbReference type="Gene3D" id="2.60.40.1760">
    <property type="entry name" value="glycosyl hydrolase (family 31)"/>
    <property type="match status" value="1"/>
</dbReference>
<dbReference type="Gene3D" id="3.20.20.80">
    <property type="entry name" value="Glycosidases"/>
    <property type="match status" value="1"/>
</dbReference>
<gene>
    <name evidence="8" type="ORF">UA08_06442</name>
</gene>
<evidence type="ECO:0000313" key="8">
    <source>
        <dbReference type="EMBL" id="OKL58287.1"/>
    </source>
</evidence>
<keyword evidence="9" id="KW-1185">Reference proteome</keyword>
<dbReference type="PANTHER" id="PTHR22762:SF95">
    <property type="entry name" value="ALPHA_BETA-GLUCOSIDASE AGDC-RELATED"/>
    <property type="match status" value="1"/>
</dbReference>
<accession>A0A225AXS0</accession>
<dbReference type="STRING" id="1441469.A0A225AXS0"/>
<dbReference type="GO" id="GO:0030246">
    <property type="term" value="F:carbohydrate binding"/>
    <property type="evidence" value="ECO:0007669"/>
    <property type="project" value="InterPro"/>
</dbReference>
<dbReference type="EMBL" id="LFMY01000010">
    <property type="protein sequence ID" value="OKL58287.1"/>
    <property type="molecule type" value="Genomic_DNA"/>
</dbReference>
<proteinExistence type="inferred from homology"/>
<dbReference type="GO" id="GO:0005975">
    <property type="term" value="P:carbohydrate metabolic process"/>
    <property type="evidence" value="ECO:0007669"/>
    <property type="project" value="InterPro"/>
</dbReference>
<dbReference type="InterPro" id="IPR048395">
    <property type="entry name" value="Glyco_hydro_31_C"/>
</dbReference>
<sequence length="923" mass="104350">MSQISAYFAYLVDKVDKWAVLARDVIDQTQLRTLVGVAGIISSLLTSSAYTNVATCPGYLLKDVVQTTASLTATLQLAGEPCNVYGQDIDDLKLLVEYQTDGRLHVKIYDAAEDVYQIPPEVLSFPQGNNDTATPLLKFSYIESPFSFVVQRSDTNETLFDTSADPLVFEPQYVHLRTLMPQNPNIYGLGEDVDSFRRQTDNYKRTIYNVGDAFLPKNANLYSSHPIYVEMREGKAHGVYIASSSGMDIFINKTETGQQYLEYNLIGGVLDFYFFAGPGPLDVGRQYAEVVGAPAEQAYWTYGFHQCKYGYGDVMMVAEVVQNYSQANIPLETVWSDIDYMNLRQTWTLDPDRFPLHKVRELVTYLHDHDQHYVVMVDPPISVDDADSYDKLIQSESYFRNNDGSVFLAGMWSGATAFVDWFHPNAQDYWSGQILSFFDEQTGVDVDAIWIDMNEPANFCPYPCEDAIAWAKDAGVPPAPPSLRKSWPRLPDFPNDFQPPSAQSLSKREADGERLGLAGRDLLNPPYPLGTIDGIIYGGSIFTDRYQYGGYAFYDTKNLFASSMMQATRNAMLERRPNKRPLIISRSSFAGDGKRSGHWTGDNISSWDHYRISIRQNIEFAAIFQMPTIGADVCGFNYETWETLCTRWAVLGAWYPFYRNHADITAPFQEFYRWPQVADAARAAIKTRYQLLDYFYTEFHYQTVDGTPSTILPLFFLYPNDPNTLNIELQFFYGPSILVSPVTDDESTIVTFYLPADTWYDFFTGEKLSIESSSQGTWITRNDVAYDEIPVHIRGGSIIPMRIDGANTTTQLRQLDFELIIAPGTDGHAEGRLYLDDGESVDQPINEDGVRATSEIFFTYDLQTAKLHVRGQFGYDTNVRIASVSVLGDGKTEHNVDQTPTLARFQYGRTVTVDRTLTGDYYS</sequence>
<dbReference type="Proteomes" id="UP000214365">
    <property type="component" value="Unassembled WGS sequence"/>
</dbReference>
<feature type="domain" description="Glycoside hydrolase family 31 N-terminal" evidence="6">
    <location>
        <begin position="144"/>
        <end position="246"/>
    </location>
</feature>
<dbReference type="SUPFAM" id="SSF74650">
    <property type="entry name" value="Galactose mutarotase-like"/>
    <property type="match status" value="1"/>
</dbReference>
<comment type="similarity">
    <text evidence="2 4">Belongs to the glycosyl hydrolase 31 family.</text>
</comment>
<dbReference type="SUPFAM" id="SSF51445">
    <property type="entry name" value="(Trans)glycosidases"/>
    <property type="match status" value="1"/>
</dbReference>
<feature type="domain" description="Glycoside hydrolase family 31 TIM barrel" evidence="5">
    <location>
        <begin position="295"/>
        <end position="697"/>
    </location>
</feature>
<dbReference type="GeneID" id="31006197"/>
<dbReference type="Pfam" id="PF21365">
    <property type="entry name" value="Glyco_hydro_31_3rd"/>
    <property type="match status" value="1"/>
</dbReference>
<reference evidence="8 9" key="1">
    <citation type="submission" date="2015-06" db="EMBL/GenBank/DDBJ databases">
        <title>Talaromyces atroroseus IBT 11181 draft genome.</title>
        <authorList>
            <person name="Rasmussen K.B."/>
            <person name="Rasmussen S."/>
            <person name="Petersen B."/>
            <person name="Sicheritz-Ponten T."/>
            <person name="Mortensen U.H."/>
            <person name="Thrane U."/>
        </authorList>
    </citation>
    <scope>NUCLEOTIDE SEQUENCE [LARGE SCALE GENOMIC DNA]</scope>
    <source>
        <strain evidence="8 9">IBT 11181</strain>
    </source>
</reference>
<dbReference type="Pfam" id="PF01055">
    <property type="entry name" value="Glyco_hydro_31_2nd"/>
    <property type="match status" value="1"/>
</dbReference>
<protein>
    <recommendedName>
        <fullName evidence="3">alpha-glucosidase</fullName>
        <ecNumber evidence="3">3.2.1.20</ecNumber>
    </recommendedName>
</protein>
<dbReference type="InterPro" id="IPR025887">
    <property type="entry name" value="Glyco_hydro_31_N_dom"/>
</dbReference>
<evidence type="ECO:0000256" key="4">
    <source>
        <dbReference type="RuleBase" id="RU361185"/>
    </source>
</evidence>
<dbReference type="GO" id="GO:0004558">
    <property type="term" value="F:alpha-1,4-glucosidase activity"/>
    <property type="evidence" value="ECO:0007669"/>
    <property type="project" value="UniProtKB-EC"/>
</dbReference>
<comment type="caution">
    <text evidence="8">The sequence shown here is derived from an EMBL/GenBank/DDBJ whole genome shotgun (WGS) entry which is preliminary data.</text>
</comment>
<dbReference type="InterPro" id="IPR013780">
    <property type="entry name" value="Glyco_hydro_b"/>
</dbReference>
<dbReference type="OrthoDB" id="5839090at2759"/>
<dbReference type="AlphaFoldDB" id="A0A225AXS0"/>
<name>A0A225AXS0_TALAT</name>
<feature type="domain" description="Glycosyl hydrolase family 31 C-terminal" evidence="7">
    <location>
        <begin position="711"/>
        <end position="799"/>
    </location>
</feature>
<dbReference type="CDD" id="cd14752">
    <property type="entry name" value="GH31_N"/>
    <property type="match status" value="1"/>
</dbReference>
<evidence type="ECO:0000256" key="1">
    <source>
        <dbReference type="ARBA" id="ARBA00001657"/>
    </source>
</evidence>